<sequence>MSSIVIKNAAIVTMNAQRDIVEGELWIRDGVIAAIRPGNAQAENPAAPERFPQQDLPIEPSFRADQVIDARGRLIIPGIIQGHIHLCQTLFRGQADDLELLDWLKLRIWPLEGAHDAESLYTSARLGIGEMFRCGTTAIIDMATVHHTESVFQAIVDSGMRALSGKCMMDWGQDVPATLMEKREASIRESVDLLEKWHGKGDGRLRYAFAPRFAVSCSEELLLEVGDQARRHGVMIHTHASENRGEIALVQEERKMRNVSYFDHLGMADENLILAHCIWLDEDELDLIERRRIKVAHCPSCNLKLGSGIAPIPEMRRRNIAVSIGADGAPCNNNLDPFTEMRTAALIQKALHGPTAMPAQQVFELATLGGAAVMGMADRIGSLEVGKRADLAMIDLHKLHCAPLEGADVYAQLVYQARGSDVVLTMVDGQIVYEEGKLTTIDETTLLRDASQAINRVARRAGIVR</sequence>
<dbReference type="RefSeq" id="WP_161260879.1">
    <property type="nucleotide sequence ID" value="NZ_JAFBDC010000006.1"/>
</dbReference>
<keyword evidence="4" id="KW-1185">Reference proteome</keyword>
<reference evidence="3 4" key="1">
    <citation type="submission" date="2020-01" db="EMBL/GenBank/DDBJ databases">
        <title>Whole genome sequence of Heliobacterium gestii DSM 11169.</title>
        <authorList>
            <person name="Kyndt J.A."/>
            <person name="Meyer T.E."/>
        </authorList>
    </citation>
    <scope>NUCLEOTIDE SEQUENCE [LARGE SCALE GENOMIC DNA]</scope>
    <source>
        <strain evidence="3 4">DSM 11169</strain>
    </source>
</reference>
<dbReference type="InterPro" id="IPR006680">
    <property type="entry name" value="Amidohydro-rel"/>
</dbReference>
<dbReference type="Proteomes" id="UP000471031">
    <property type="component" value="Unassembled WGS sequence"/>
</dbReference>
<dbReference type="CDD" id="cd01298">
    <property type="entry name" value="ATZ_TRZ_like"/>
    <property type="match status" value="1"/>
</dbReference>
<evidence type="ECO:0000313" key="4">
    <source>
        <dbReference type="Proteomes" id="UP000471031"/>
    </source>
</evidence>
<comment type="caution">
    <text evidence="3">The sequence shown here is derived from an EMBL/GenBank/DDBJ whole genome shotgun (WGS) entry which is preliminary data.</text>
</comment>
<dbReference type="OrthoDB" id="9807210at2"/>
<dbReference type="Gene3D" id="2.30.40.10">
    <property type="entry name" value="Urease, subunit C, domain 1"/>
    <property type="match status" value="1"/>
</dbReference>
<dbReference type="Gene3D" id="3.20.20.140">
    <property type="entry name" value="Metal-dependent hydrolases"/>
    <property type="match status" value="1"/>
</dbReference>
<dbReference type="InterPro" id="IPR050287">
    <property type="entry name" value="MTA/SAH_deaminase"/>
</dbReference>
<feature type="domain" description="Amidohydrolase-related" evidence="2">
    <location>
        <begin position="75"/>
        <end position="432"/>
    </location>
</feature>
<evidence type="ECO:0000256" key="1">
    <source>
        <dbReference type="ARBA" id="ARBA00022801"/>
    </source>
</evidence>
<proteinExistence type="predicted"/>
<protein>
    <submittedName>
        <fullName evidence="3">5'-deoxyadenosine deaminase</fullName>
    </submittedName>
</protein>
<dbReference type="SUPFAM" id="SSF51556">
    <property type="entry name" value="Metallo-dependent hydrolases"/>
    <property type="match status" value="1"/>
</dbReference>
<dbReference type="InterPro" id="IPR011059">
    <property type="entry name" value="Metal-dep_hydrolase_composite"/>
</dbReference>
<dbReference type="PANTHER" id="PTHR43794:SF11">
    <property type="entry name" value="AMIDOHYDROLASE-RELATED DOMAIN-CONTAINING PROTEIN"/>
    <property type="match status" value="1"/>
</dbReference>
<dbReference type="InterPro" id="IPR032466">
    <property type="entry name" value="Metal_Hydrolase"/>
</dbReference>
<evidence type="ECO:0000313" key="3">
    <source>
        <dbReference type="EMBL" id="MZP42310.1"/>
    </source>
</evidence>
<dbReference type="AlphaFoldDB" id="A0A845LBK8"/>
<dbReference type="EMBL" id="WXEX01000003">
    <property type="protein sequence ID" value="MZP42310.1"/>
    <property type="molecule type" value="Genomic_DNA"/>
</dbReference>
<keyword evidence="1" id="KW-0378">Hydrolase</keyword>
<dbReference type="NCBIfam" id="NF005557">
    <property type="entry name" value="PRK07228.1"/>
    <property type="match status" value="1"/>
</dbReference>
<dbReference type="Pfam" id="PF01979">
    <property type="entry name" value="Amidohydro_1"/>
    <property type="match status" value="1"/>
</dbReference>
<dbReference type="SUPFAM" id="SSF51338">
    <property type="entry name" value="Composite domain of metallo-dependent hydrolases"/>
    <property type="match status" value="1"/>
</dbReference>
<dbReference type="GO" id="GO:0016810">
    <property type="term" value="F:hydrolase activity, acting on carbon-nitrogen (but not peptide) bonds"/>
    <property type="evidence" value="ECO:0007669"/>
    <property type="project" value="InterPro"/>
</dbReference>
<dbReference type="PANTHER" id="PTHR43794">
    <property type="entry name" value="AMINOHYDROLASE SSNA-RELATED"/>
    <property type="match status" value="1"/>
</dbReference>
<name>A0A845LBK8_HELGE</name>
<evidence type="ECO:0000259" key="2">
    <source>
        <dbReference type="Pfam" id="PF01979"/>
    </source>
</evidence>
<organism evidence="3 4">
    <name type="scientific">Heliomicrobium gestii</name>
    <name type="common">Heliobacterium gestii</name>
    <dbReference type="NCBI Taxonomy" id="2699"/>
    <lineage>
        <taxon>Bacteria</taxon>
        <taxon>Bacillati</taxon>
        <taxon>Bacillota</taxon>
        <taxon>Clostridia</taxon>
        <taxon>Eubacteriales</taxon>
        <taxon>Heliobacteriaceae</taxon>
        <taxon>Heliomicrobium</taxon>
    </lineage>
</organism>
<accession>A0A845LBK8</accession>
<gene>
    <name evidence="3" type="ORF">GTO89_04545</name>
</gene>